<protein>
    <submittedName>
        <fullName evidence="2">Aldo/keto reductase family protein</fullName>
    </submittedName>
</protein>
<evidence type="ECO:0000313" key="2">
    <source>
        <dbReference type="EMBL" id="TWF47553.1"/>
    </source>
</evidence>
<proteinExistence type="predicted"/>
<dbReference type="SUPFAM" id="SSF51430">
    <property type="entry name" value="NAD(P)-linked oxidoreductase"/>
    <property type="match status" value="1"/>
</dbReference>
<dbReference type="Pfam" id="PF00248">
    <property type="entry name" value="Aldo_ket_red"/>
    <property type="match status" value="1"/>
</dbReference>
<comment type="caution">
    <text evidence="2">The sequence shown here is derived from an EMBL/GenBank/DDBJ whole genome shotgun (WGS) entry which is preliminary data.</text>
</comment>
<organism evidence="2 3">
    <name type="scientific">Neorhizobium alkalisoli</name>
    <dbReference type="NCBI Taxonomy" id="528178"/>
    <lineage>
        <taxon>Bacteria</taxon>
        <taxon>Pseudomonadati</taxon>
        <taxon>Pseudomonadota</taxon>
        <taxon>Alphaproteobacteria</taxon>
        <taxon>Hyphomicrobiales</taxon>
        <taxon>Rhizobiaceae</taxon>
        <taxon>Rhizobium/Agrobacterium group</taxon>
        <taxon>Neorhizobium</taxon>
    </lineage>
</organism>
<dbReference type="AlphaFoldDB" id="A0A561QB15"/>
<evidence type="ECO:0000259" key="1">
    <source>
        <dbReference type="Pfam" id="PF00248"/>
    </source>
</evidence>
<gene>
    <name evidence="2" type="ORF">FHW37_11156</name>
</gene>
<reference evidence="2 3" key="1">
    <citation type="submission" date="2019-06" db="EMBL/GenBank/DDBJ databases">
        <title>Sorghum-associated microbial communities from plants grown in Nebraska, USA.</title>
        <authorList>
            <person name="Schachtman D."/>
        </authorList>
    </citation>
    <scope>NUCLEOTIDE SEQUENCE [LARGE SCALE GENOMIC DNA]</scope>
    <source>
        <strain evidence="2 3">1225</strain>
    </source>
</reference>
<evidence type="ECO:0000313" key="3">
    <source>
        <dbReference type="Proteomes" id="UP000320653"/>
    </source>
</evidence>
<dbReference type="InterPro" id="IPR053135">
    <property type="entry name" value="AKR2_Oxidoreductase"/>
</dbReference>
<dbReference type="Gene3D" id="3.20.20.100">
    <property type="entry name" value="NADP-dependent oxidoreductase domain"/>
    <property type="match status" value="1"/>
</dbReference>
<dbReference type="InterPro" id="IPR023210">
    <property type="entry name" value="NADP_OxRdtase_dom"/>
</dbReference>
<dbReference type="EMBL" id="VIWP01000011">
    <property type="protein sequence ID" value="TWF47553.1"/>
    <property type="molecule type" value="Genomic_DNA"/>
</dbReference>
<dbReference type="PANTHER" id="PTHR43312:SF1">
    <property type="entry name" value="NADP-DEPENDENT OXIDOREDUCTASE DOMAIN-CONTAINING PROTEIN"/>
    <property type="match status" value="1"/>
</dbReference>
<accession>A0A561QB15</accession>
<sequence>MEYRRFGRSGLRVPALSFGTATFGGGNDFFKAWGSTDSNGAARLIDVCLDHGVSLFDSADAYSGGLAETILGEAIKGKRDRVLISTKATFRVGDGPNDYGS</sequence>
<dbReference type="Proteomes" id="UP000320653">
    <property type="component" value="Unassembled WGS sequence"/>
</dbReference>
<dbReference type="InterPro" id="IPR036812">
    <property type="entry name" value="NAD(P)_OxRdtase_dom_sf"/>
</dbReference>
<keyword evidence="3" id="KW-1185">Reference proteome</keyword>
<feature type="domain" description="NADP-dependent oxidoreductase" evidence="1">
    <location>
        <begin position="16"/>
        <end position="96"/>
    </location>
</feature>
<name>A0A561QB15_9HYPH</name>
<dbReference type="PANTHER" id="PTHR43312">
    <property type="entry name" value="D-THREO-ALDOSE 1-DEHYDROGENASE"/>
    <property type="match status" value="1"/>
</dbReference>